<dbReference type="InterPro" id="IPR019734">
    <property type="entry name" value="TPR_rpt"/>
</dbReference>
<dbReference type="PANTHER" id="PTHR24422:SF10">
    <property type="entry name" value="CHEMOTAXIS PROTEIN METHYLTRANSFERASE 2"/>
    <property type="match status" value="1"/>
</dbReference>
<dbReference type="EMBL" id="DSPX01000122">
    <property type="protein sequence ID" value="HGG01341.1"/>
    <property type="molecule type" value="Genomic_DNA"/>
</dbReference>
<dbReference type="Gene3D" id="1.10.155.10">
    <property type="entry name" value="Chemotaxis receptor methyltransferase CheR, N-terminal domain"/>
    <property type="match status" value="1"/>
</dbReference>
<comment type="catalytic activity">
    <reaction evidence="1">
        <text>L-glutamyl-[protein] + S-adenosyl-L-methionine = [protein]-L-glutamate 5-O-methyl ester + S-adenosyl-L-homocysteine</text>
        <dbReference type="Rhea" id="RHEA:24452"/>
        <dbReference type="Rhea" id="RHEA-COMP:10208"/>
        <dbReference type="Rhea" id="RHEA-COMP:10311"/>
        <dbReference type="ChEBI" id="CHEBI:29973"/>
        <dbReference type="ChEBI" id="CHEBI:57856"/>
        <dbReference type="ChEBI" id="CHEBI:59789"/>
        <dbReference type="ChEBI" id="CHEBI:82795"/>
        <dbReference type="EC" id="2.1.1.80"/>
    </reaction>
</comment>
<dbReference type="InterPro" id="IPR000780">
    <property type="entry name" value="CheR_MeTrfase"/>
</dbReference>
<accession>A0A7C3ZMC8</accession>
<evidence type="ECO:0000256" key="2">
    <source>
        <dbReference type="ARBA" id="ARBA00012534"/>
    </source>
</evidence>
<dbReference type="CDD" id="cd02440">
    <property type="entry name" value="AdoMet_MTases"/>
    <property type="match status" value="1"/>
</dbReference>
<dbReference type="GO" id="GO:0008983">
    <property type="term" value="F:protein-glutamate O-methyltransferase activity"/>
    <property type="evidence" value="ECO:0007669"/>
    <property type="project" value="UniProtKB-EC"/>
</dbReference>
<dbReference type="InterPro" id="IPR011990">
    <property type="entry name" value="TPR-like_helical_dom_sf"/>
</dbReference>
<dbReference type="PROSITE" id="PS50123">
    <property type="entry name" value="CHER"/>
    <property type="match status" value="1"/>
</dbReference>
<protein>
    <recommendedName>
        <fullName evidence="2">protein-glutamate O-methyltransferase</fullName>
        <ecNumber evidence="2">2.1.1.80</ecNumber>
    </recommendedName>
</protein>
<dbReference type="Gene3D" id="1.25.40.10">
    <property type="entry name" value="Tetratricopeptide repeat domain"/>
    <property type="match status" value="1"/>
</dbReference>
<feature type="region of interest" description="Disordered" evidence="6">
    <location>
        <begin position="363"/>
        <end position="436"/>
    </location>
</feature>
<dbReference type="PRINTS" id="PR00996">
    <property type="entry name" value="CHERMTFRASE"/>
</dbReference>
<dbReference type="GO" id="GO:0032259">
    <property type="term" value="P:methylation"/>
    <property type="evidence" value="ECO:0007669"/>
    <property type="project" value="UniProtKB-KW"/>
</dbReference>
<evidence type="ECO:0000259" key="7">
    <source>
        <dbReference type="PROSITE" id="PS50123"/>
    </source>
</evidence>
<feature type="compositionally biased region" description="Polar residues" evidence="6">
    <location>
        <begin position="425"/>
        <end position="436"/>
    </location>
</feature>
<dbReference type="InterPro" id="IPR036804">
    <property type="entry name" value="CheR_N_sf"/>
</dbReference>
<evidence type="ECO:0000256" key="6">
    <source>
        <dbReference type="SAM" id="MobiDB-lite"/>
    </source>
</evidence>
<dbReference type="Pfam" id="PF13181">
    <property type="entry name" value="TPR_8"/>
    <property type="match status" value="1"/>
</dbReference>
<gene>
    <name evidence="8" type="ORF">ENR15_12005</name>
</gene>
<dbReference type="PANTHER" id="PTHR24422">
    <property type="entry name" value="CHEMOTAXIS PROTEIN METHYLTRANSFERASE"/>
    <property type="match status" value="1"/>
</dbReference>
<dbReference type="Pfam" id="PF01739">
    <property type="entry name" value="CheR"/>
    <property type="match status" value="1"/>
</dbReference>
<evidence type="ECO:0000256" key="1">
    <source>
        <dbReference type="ARBA" id="ARBA00001541"/>
    </source>
</evidence>
<name>A0A7C3ZMC8_9CYAN</name>
<evidence type="ECO:0000256" key="3">
    <source>
        <dbReference type="ARBA" id="ARBA00022603"/>
    </source>
</evidence>
<keyword evidence="4" id="KW-0808">Transferase</keyword>
<dbReference type="SMART" id="SM00138">
    <property type="entry name" value="MeTrc"/>
    <property type="match status" value="1"/>
</dbReference>
<keyword evidence="5" id="KW-0949">S-adenosyl-L-methionine</keyword>
<dbReference type="SMART" id="SM00028">
    <property type="entry name" value="TPR"/>
    <property type="match status" value="4"/>
</dbReference>
<feature type="domain" description="CheR-type methyltransferase" evidence="7">
    <location>
        <begin position="11"/>
        <end position="300"/>
    </location>
</feature>
<reference evidence="8" key="1">
    <citation type="journal article" date="2020" name="mSystems">
        <title>Genome- and Community-Level Interaction Insights into Carbon Utilization and Element Cycling Functions of Hydrothermarchaeota in Hydrothermal Sediment.</title>
        <authorList>
            <person name="Zhou Z."/>
            <person name="Liu Y."/>
            <person name="Xu W."/>
            <person name="Pan J."/>
            <person name="Luo Z.H."/>
            <person name="Li M."/>
        </authorList>
    </citation>
    <scope>NUCLEOTIDE SEQUENCE [LARGE SCALE GENOMIC DNA]</scope>
    <source>
        <strain evidence="8">SpSt-374</strain>
    </source>
</reference>
<dbReference type="InterPro" id="IPR029063">
    <property type="entry name" value="SAM-dependent_MTases_sf"/>
</dbReference>
<dbReference type="SUPFAM" id="SSF47757">
    <property type="entry name" value="Chemotaxis receptor methyltransferase CheR, N-terminal domain"/>
    <property type="match status" value="1"/>
</dbReference>
<evidence type="ECO:0000256" key="4">
    <source>
        <dbReference type="ARBA" id="ARBA00022679"/>
    </source>
</evidence>
<evidence type="ECO:0000256" key="5">
    <source>
        <dbReference type="ARBA" id="ARBA00022691"/>
    </source>
</evidence>
<dbReference type="EC" id="2.1.1.80" evidence="2"/>
<dbReference type="SUPFAM" id="SSF48452">
    <property type="entry name" value="TPR-like"/>
    <property type="match status" value="1"/>
</dbReference>
<comment type="caution">
    <text evidence="8">The sequence shown here is derived from an EMBL/GenBank/DDBJ whole genome shotgun (WGS) entry which is preliminary data.</text>
</comment>
<dbReference type="InterPro" id="IPR050903">
    <property type="entry name" value="Bact_Chemotaxis_MeTrfase"/>
</dbReference>
<dbReference type="InterPro" id="IPR022642">
    <property type="entry name" value="CheR_C"/>
</dbReference>
<keyword evidence="3" id="KW-0489">Methyltransferase</keyword>
<dbReference type="SUPFAM" id="SSF53335">
    <property type="entry name" value="S-adenosyl-L-methionine-dependent methyltransferases"/>
    <property type="match status" value="1"/>
</dbReference>
<evidence type="ECO:0000313" key="8">
    <source>
        <dbReference type="EMBL" id="HGG01341.1"/>
    </source>
</evidence>
<sequence>MLRPWSTYWQMNELLIERFVHLIAIHTGLSFRDRDREALAKKIWKRIKACKLSTPEEYYQLLVLGTTETQLPHNWRENQCLTEAEPIGQRSYRQKEIGRREWKQLMPLVTTGESYFFRDKGQFWLLRNAILPSIIQQQKQRWYEQGGEKPSLRIWSAGCSTGEEPYSLAIMVTELIPNLEAWDISIVGTDINQELVQKAQTGVYSSWSFRTIEAGQKEAYFQESKGEWRLNEEIRSLVKFHQGNLVADTFPNSALDISNMNLILCRNVFVYFDAPSIALVLEKFYHTLKPGGYMITAHAELHGQDLGMFRPLIFSQSVIYQKPDLKSTGGVPIQPNLADSQPESPLLGTLEAMQRRSMASADLRFSSPNQPNGVGRPSAASPNITGAPVPPDKNFSRMFAPAPNLPQLPPSLPPNYAGSKPHTGAENSSSLTDEVSVTENGKNISYSSFMEMGQSLPFPSQIKHIERNSKNAFSPRDGGKETNNVEQIFQRAEKLFHNKIYPEAIGAAEKVLEIYSNHLGAHYLLAQIYANLGNYQKADDYCHRLIGIDYSFLGSYYLLAKISEETGEMEKAKYYLKRIIYLVPISINAYLEMAQIYEKEADFTKAEKMRLNAVEILRSLPDSFLVIDDGRVQITAAQMLEYIQPGKK</sequence>
<feature type="compositionally biased region" description="Pro residues" evidence="6">
    <location>
        <begin position="403"/>
        <end position="413"/>
    </location>
</feature>
<proteinExistence type="predicted"/>
<organism evidence="8">
    <name type="scientific">Planktothricoides sp. SpSt-374</name>
    <dbReference type="NCBI Taxonomy" id="2282167"/>
    <lineage>
        <taxon>Bacteria</taxon>
        <taxon>Bacillati</taxon>
        <taxon>Cyanobacteriota</taxon>
        <taxon>Cyanophyceae</taxon>
        <taxon>Oscillatoriophycideae</taxon>
        <taxon>Oscillatoriales</taxon>
        <taxon>Oscillatoriaceae</taxon>
        <taxon>Planktothricoides</taxon>
    </lineage>
</organism>
<dbReference type="AlphaFoldDB" id="A0A7C3ZMC8"/>
<dbReference type="Gene3D" id="3.40.50.150">
    <property type="entry name" value="Vaccinia Virus protein VP39"/>
    <property type="match status" value="1"/>
</dbReference>
<dbReference type="Pfam" id="PF12895">
    <property type="entry name" value="ANAPC3"/>
    <property type="match status" value="1"/>
</dbReference>